<sequence>MKKTLLSALFAGLALTQSVSAEPLKIGYSDWPGWVAWEIAVEKKMFEKEGVEVQFEWFDYVASMEAFAAGQLDAVTMTNGDALVTGSSGAPNVMILINDYSNGNDMVVGAPGIKSLKDLKGKKIGVEIGFVEHLLLLNGLKKYGMTEKDVELVNVPTNETPQVLASGQVDAIVAWQPNSGQALNLVPGSGRVYSSADEPGLIYDVLAVSPTSLAQHRGDWQKVVKVWDDVVAYLNDPATHNEAVAIMAARVGVTPAEYQAFLDGTRILSIREAMPFTKKADGFASLYGSSKIADEFNVNNKVYEQPQNVDSYIDTSLMSAVHK</sequence>
<reference evidence="5" key="1">
    <citation type="submission" date="2022-11" db="EMBL/GenBank/DDBJ databases">
        <title>Parathalassolutuus dongxingensis gen. nov., sp. nov., a novel member of family Oceanospirillaceae isolated from a coastal shrimp pond in Guangxi, China.</title>
        <authorList>
            <person name="Chen H."/>
        </authorList>
    </citation>
    <scope>NUCLEOTIDE SEQUENCE</scope>
    <source>
        <strain evidence="5">G-43</strain>
    </source>
</reference>
<evidence type="ECO:0000256" key="1">
    <source>
        <dbReference type="ARBA" id="ARBA00004418"/>
    </source>
</evidence>
<dbReference type="EMBL" id="JAPNOA010000056">
    <property type="protein sequence ID" value="MCY0966784.1"/>
    <property type="molecule type" value="Genomic_DNA"/>
</dbReference>
<dbReference type="Proteomes" id="UP001150830">
    <property type="component" value="Unassembled WGS sequence"/>
</dbReference>
<evidence type="ECO:0000313" key="5">
    <source>
        <dbReference type="EMBL" id="MCY0966784.1"/>
    </source>
</evidence>
<proteinExistence type="inferred from homology"/>
<feature type="signal peptide" evidence="4">
    <location>
        <begin position="1"/>
        <end position="21"/>
    </location>
</feature>
<evidence type="ECO:0000256" key="3">
    <source>
        <dbReference type="ARBA" id="ARBA00022729"/>
    </source>
</evidence>
<accession>A0A9X3EHE0</accession>
<evidence type="ECO:0000313" key="6">
    <source>
        <dbReference type="Proteomes" id="UP001150830"/>
    </source>
</evidence>
<protein>
    <submittedName>
        <fullName evidence="5">ABC transporter substrate-binding protein</fullName>
    </submittedName>
</protein>
<comment type="similarity">
    <text evidence="2">Belongs to the bacterial solute-binding protein SsuA/TauA family.</text>
</comment>
<dbReference type="RefSeq" id="WP_283174981.1">
    <property type="nucleotide sequence ID" value="NZ_JAPNOA010000056.1"/>
</dbReference>
<dbReference type="CDD" id="cd13563">
    <property type="entry name" value="PBP2_SsuA_like_6"/>
    <property type="match status" value="1"/>
</dbReference>
<name>A0A9X3EHE0_9GAMM</name>
<dbReference type="Gene3D" id="3.40.190.10">
    <property type="entry name" value="Periplasmic binding protein-like II"/>
    <property type="match status" value="2"/>
</dbReference>
<dbReference type="PANTHER" id="PTHR30024">
    <property type="entry name" value="ALIPHATIC SULFONATES-BINDING PROTEIN-RELATED"/>
    <property type="match status" value="1"/>
</dbReference>
<keyword evidence="3 4" id="KW-0732">Signal</keyword>
<dbReference type="GO" id="GO:0042597">
    <property type="term" value="C:periplasmic space"/>
    <property type="evidence" value="ECO:0007669"/>
    <property type="project" value="UniProtKB-SubCell"/>
</dbReference>
<dbReference type="PANTHER" id="PTHR30024:SF47">
    <property type="entry name" value="TAURINE-BINDING PERIPLASMIC PROTEIN"/>
    <property type="match status" value="1"/>
</dbReference>
<gene>
    <name evidence="5" type="ORF">OUO13_16505</name>
</gene>
<evidence type="ECO:0000256" key="4">
    <source>
        <dbReference type="SAM" id="SignalP"/>
    </source>
</evidence>
<keyword evidence="6" id="KW-1185">Reference proteome</keyword>
<comment type="caution">
    <text evidence="5">The sequence shown here is derived from an EMBL/GenBank/DDBJ whole genome shotgun (WGS) entry which is preliminary data.</text>
</comment>
<organism evidence="5 6">
    <name type="scientific">Parathalassolituus penaei</name>
    <dbReference type="NCBI Taxonomy" id="2997323"/>
    <lineage>
        <taxon>Bacteria</taxon>
        <taxon>Pseudomonadati</taxon>
        <taxon>Pseudomonadota</taxon>
        <taxon>Gammaproteobacteria</taxon>
        <taxon>Oceanospirillales</taxon>
        <taxon>Oceanospirillaceae</taxon>
        <taxon>Parathalassolituus</taxon>
    </lineage>
</organism>
<dbReference type="AlphaFoldDB" id="A0A9X3EHE0"/>
<comment type="subcellular location">
    <subcellularLocation>
        <location evidence="1">Periplasm</location>
    </subcellularLocation>
</comment>
<evidence type="ECO:0000256" key="2">
    <source>
        <dbReference type="ARBA" id="ARBA00010742"/>
    </source>
</evidence>
<feature type="chain" id="PRO_5040751438" evidence="4">
    <location>
        <begin position="22"/>
        <end position="323"/>
    </location>
</feature>
<dbReference type="Pfam" id="PF13379">
    <property type="entry name" value="NMT1_2"/>
    <property type="match status" value="1"/>
</dbReference>
<dbReference type="SUPFAM" id="SSF53850">
    <property type="entry name" value="Periplasmic binding protein-like II"/>
    <property type="match status" value="1"/>
</dbReference>